<protein>
    <submittedName>
        <fullName evidence="2">Uncharacterized protein</fullName>
    </submittedName>
</protein>
<keyword evidence="1" id="KW-0175">Coiled coil</keyword>
<sequence length="333" mass="36976">MKRNVEKPTSRLGDKVKILVARGTQLLNNSKTRLSNVCTQIIRTAKHLLSTSVTKVMQVLCKTTNFIHVEFDRMNGRTLGRHILIYVKGVEVTLPRTVAVITVCSLLVYTSGTQIQKAPTVMRKNVVAENFRGIESQQSPTSFAIQAEVTQGAKAIEIQKAEEAKRLKEAEELRRQQEEAARLAYEAQLAAEESKYNVSGTCSLSADNISFMDYRMIRVGSLQYNYLTSYMNVSSDGLLRTDDGFIAVALGSYYGPIGSKYRFTTSTGQTFKVMKIDEKSDNHTTGGCIDSTNSMIEFIIDTPNINGAVKMSGTFTSLAEFSGTIVQTEYYNE</sequence>
<dbReference type="OrthoDB" id="1648983at2"/>
<dbReference type="Proteomes" id="UP000294743">
    <property type="component" value="Unassembled WGS sequence"/>
</dbReference>
<reference evidence="2 3" key="1">
    <citation type="submission" date="2019-03" db="EMBL/GenBank/DDBJ databases">
        <title>Genomic Encyclopedia of Type Strains, Phase IV (KMG-IV): sequencing the most valuable type-strain genomes for metagenomic binning, comparative biology and taxonomic classification.</title>
        <authorList>
            <person name="Goeker M."/>
        </authorList>
    </citation>
    <scope>NUCLEOTIDE SEQUENCE [LARGE SCALE GENOMIC DNA]</scope>
    <source>
        <strain evidence="2 3">DSM 28867</strain>
    </source>
</reference>
<dbReference type="AlphaFoldDB" id="A0A4R7Z9G7"/>
<name>A0A4R7Z9G7_9FIRM</name>
<gene>
    <name evidence="2" type="ORF">EDD63_1609</name>
</gene>
<evidence type="ECO:0000256" key="1">
    <source>
        <dbReference type="SAM" id="Coils"/>
    </source>
</evidence>
<comment type="caution">
    <text evidence="2">The sequence shown here is derived from an EMBL/GenBank/DDBJ whole genome shotgun (WGS) entry which is preliminary data.</text>
</comment>
<keyword evidence="3" id="KW-1185">Reference proteome</keyword>
<feature type="coiled-coil region" evidence="1">
    <location>
        <begin position="153"/>
        <end position="195"/>
    </location>
</feature>
<accession>A0A4R7Z9G7</accession>
<evidence type="ECO:0000313" key="3">
    <source>
        <dbReference type="Proteomes" id="UP000294743"/>
    </source>
</evidence>
<dbReference type="EMBL" id="SODD01000060">
    <property type="protein sequence ID" value="TDW09487.1"/>
    <property type="molecule type" value="Genomic_DNA"/>
</dbReference>
<organism evidence="2 3">
    <name type="scientific">Breznakia blatticola</name>
    <dbReference type="NCBI Taxonomy" id="1754012"/>
    <lineage>
        <taxon>Bacteria</taxon>
        <taxon>Bacillati</taxon>
        <taxon>Bacillota</taxon>
        <taxon>Erysipelotrichia</taxon>
        <taxon>Erysipelotrichales</taxon>
        <taxon>Erysipelotrichaceae</taxon>
        <taxon>Breznakia</taxon>
    </lineage>
</organism>
<dbReference type="CDD" id="cd22249">
    <property type="entry name" value="UDM1_RNF168_RNF169-like"/>
    <property type="match status" value="1"/>
</dbReference>
<dbReference type="RefSeq" id="WP_134171324.1">
    <property type="nucleotide sequence ID" value="NZ_SODD01000060.1"/>
</dbReference>
<proteinExistence type="predicted"/>
<evidence type="ECO:0000313" key="2">
    <source>
        <dbReference type="EMBL" id="TDW09487.1"/>
    </source>
</evidence>